<keyword evidence="4" id="KW-1185">Reference proteome</keyword>
<dbReference type="RefSeq" id="WP_138650346.1">
    <property type="nucleotide sequence ID" value="NZ_VCKW01000415.1"/>
</dbReference>
<dbReference type="EMBL" id="VCKW01000415">
    <property type="protein sequence ID" value="TMQ89003.1"/>
    <property type="molecule type" value="Genomic_DNA"/>
</dbReference>
<protein>
    <submittedName>
        <fullName evidence="3">Zinc-ribbon domain-containing protein</fullName>
    </submittedName>
</protein>
<evidence type="ECO:0000313" key="3">
    <source>
        <dbReference type="EMBL" id="TMQ89003.1"/>
    </source>
</evidence>
<dbReference type="InterPro" id="IPR036457">
    <property type="entry name" value="PPM-type-like_dom_sf"/>
</dbReference>
<dbReference type="Gene3D" id="3.60.40.10">
    <property type="entry name" value="PPM-type phosphatase domain"/>
    <property type="match status" value="1"/>
</dbReference>
<organism evidence="3 4">
    <name type="scientific">Actinomadura soli</name>
    <dbReference type="NCBI Taxonomy" id="2508997"/>
    <lineage>
        <taxon>Bacteria</taxon>
        <taxon>Bacillati</taxon>
        <taxon>Actinomycetota</taxon>
        <taxon>Actinomycetes</taxon>
        <taxon>Streptosporangiales</taxon>
        <taxon>Thermomonosporaceae</taxon>
        <taxon>Actinomadura</taxon>
    </lineage>
</organism>
<evidence type="ECO:0000259" key="2">
    <source>
        <dbReference type="PROSITE" id="PS51746"/>
    </source>
</evidence>
<dbReference type="Proteomes" id="UP000309174">
    <property type="component" value="Unassembled WGS sequence"/>
</dbReference>
<dbReference type="SMART" id="SM00331">
    <property type="entry name" value="PP2C_SIG"/>
    <property type="match status" value="1"/>
</dbReference>
<gene>
    <name evidence="3" type="ORF">ETD83_39460</name>
</gene>
<dbReference type="AlphaFoldDB" id="A0A5C4IZ40"/>
<feature type="compositionally biased region" description="Low complexity" evidence="1">
    <location>
        <begin position="341"/>
        <end position="357"/>
    </location>
</feature>
<proteinExistence type="predicted"/>
<evidence type="ECO:0000256" key="1">
    <source>
        <dbReference type="SAM" id="MobiDB-lite"/>
    </source>
</evidence>
<dbReference type="CDD" id="cd00143">
    <property type="entry name" value="PP2Cc"/>
    <property type="match status" value="1"/>
</dbReference>
<comment type="caution">
    <text evidence="3">The sequence shown here is derived from an EMBL/GenBank/DDBJ whole genome shotgun (WGS) entry which is preliminary data.</text>
</comment>
<dbReference type="Pfam" id="PF13672">
    <property type="entry name" value="PP2C_2"/>
    <property type="match status" value="1"/>
</dbReference>
<dbReference type="OrthoDB" id="9801841at2"/>
<dbReference type="SUPFAM" id="SSF81606">
    <property type="entry name" value="PP2C-like"/>
    <property type="match status" value="1"/>
</dbReference>
<feature type="domain" description="PPM-type phosphatase" evidence="2">
    <location>
        <begin position="81"/>
        <end position="334"/>
    </location>
</feature>
<accession>A0A5C4IZ40</accession>
<dbReference type="SMART" id="SM00332">
    <property type="entry name" value="PP2Cc"/>
    <property type="match status" value="1"/>
</dbReference>
<name>A0A5C4IZ40_9ACTN</name>
<reference evidence="3 4" key="1">
    <citation type="submission" date="2019-05" db="EMBL/GenBank/DDBJ databases">
        <title>Draft genome sequence of Actinomadura sp. 14C53.</title>
        <authorList>
            <person name="Saricaoglu S."/>
            <person name="Isik K."/>
        </authorList>
    </citation>
    <scope>NUCLEOTIDE SEQUENCE [LARGE SCALE GENOMIC DNA]</scope>
    <source>
        <strain evidence="3 4">14C53</strain>
    </source>
</reference>
<dbReference type="InterPro" id="IPR001932">
    <property type="entry name" value="PPM-type_phosphatase-like_dom"/>
</dbReference>
<evidence type="ECO:0000313" key="4">
    <source>
        <dbReference type="Proteomes" id="UP000309174"/>
    </source>
</evidence>
<sequence>MDADQHTHAGRCRDCGEPVQERDRFCEECGRPDPTAPRPAPAPGGCVDCGDGAIGTDGYCEECGFRQPSGREHAEAELGGFAAAVSDLGLRRRRNEDAFTLAALPAGACAVVCDGVATAPGSEEASRRAADAAVSVLAGRVSVGMDPEAATRAAAERAAEVVAGLCRDPKNPDGAPACTFASAVVDGAGVTAGWVGDSRVYWLSSSDSFLLTRDDSWAAQMIERGEMSAADAWADRRAHLLTAWLGADAGIVKPQIAAFRPAGPGMVLVCSDGLWNHLPDAADLAAVALNDDGSDGGARPDGSGGRTVRAVRRLLRAALDAGGHDNVTAVVIAWPPPAASRPPGASRSPAGSREPGR</sequence>
<feature type="region of interest" description="Disordered" evidence="1">
    <location>
        <begin position="335"/>
        <end position="357"/>
    </location>
</feature>
<dbReference type="PROSITE" id="PS51746">
    <property type="entry name" value="PPM_2"/>
    <property type="match status" value="1"/>
</dbReference>